<dbReference type="InterPro" id="IPR036328">
    <property type="entry name" value="MliC_sf"/>
</dbReference>
<sequence length="95" mass="10519">MIKPLLSGLALVTLCACAEQSAPSNYLCDETLSASIVEYNDEEARLTFKESEYLLNRQVSGSGVKYSADNVLFWSKGDEAMLILRGKKYQCSLTQ</sequence>
<evidence type="ECO:0000256" key="3">
    <source>
        <dbReference type="ARBA" id="ARBA00023139"/>
    </source>
</evidence>
<keyword evidence="10" id="KW-1185">Reference proteome</keyword>
<dbReference type="EMBL" id="LJTC01000016">
    <property type="protein sequence ID" value="KPM79716.1"/>
    <property type="molecule type" value="Genomic_DNA"/>
</dbReference>
<dbReference type="Pfam" id="PF09864">
    <property type="entry name" value="MliC"/>
    <property type="match status" value="1"/>
</dbReference>
<protein>
    <submittedName>
        <fullName evidence="8">MliC family protein</fullName>
    </submittedName>
</protein>
<keyword evidence="4" id="KW-0449">Lipoprotein</keyword>
<accession>A0A0P7E2C9</accession>
<dbReference type="Gene3D" id="2.40.128.200">
    <property type="match status" value="1"/>
</dbReference>
<keyword evidence="3" id="KW-0564">Palmitate</keyword>
<dbReference type="EMBL" id="JAQPZS010000019">
    <property type="protein sequence ID" value="MEJ6497710.1"/>
    <property type="molecule type" value="Genomic_DNA"/>
</dbReference>
<evidence type="ECO:0000313" key="7">
    <source>
        <dbReference type="EMBL" id="KPM79716.1"/>
    </source>
</evidence>
<reference evidence="7 9" key="1">
    <citation type="submission" date="2015-09" db="EMBL/GenBank/DDBJ databases">
        <title>Draft Genome Sequence of Pseudoalteromonas lipolytica UCD-48B.</title>
        <authorList>
            <person name="Krusor M."/>
            <person name="Coil D.A."/>
            <person name="Lang J.M."/>
            <person name="Eisen J.A."/>
            <person name="Alexiev A."/>
        </authorList>
    </citation>
    <scope>NUCLEOTIDE SEQUENCE [LARGE SCALE GENOMIC DNA]</scope>
    <source>
        <strain evidence="7 9">UCD-48B</strain>
    </source>
</reference>
<name>A0A0P7E2C9_9GAMM</name>
<dbReference type="Proteomes" id="UP001377972">
    <property type="component" value="Unassembled WGS sequence"/>
</dbReference>
<evidence type="ECO:0000256" key="2">
    <source>
        <dbReference type="ARBA" id="ARBA00023136"/>
    </source>
</evidence>
<evidence type="ECO:0000256" key="1">
    <source>
        <dbReference type="ARBA" id="ARBA00022729"/>
    </source>
</evidence>
<evidence type="ECO:0000313" key="10">
    <source>
        <dbReference type="Proteomes" id="UP001377972"/>
    </source>
</evidence>
<proteinExistence type="predicted"/>
<dbReference type="InterPro" id="IPR018660">
    <property type="entry name" value="MliC"/>
</dbReference>
<feature type="chain" id="PRO_5006138223" evidence="5">
    <location>
        <begin position="19"/>
        <end position="95"/>
    </location>
</feature>
<dbReference type="Proteomes" id="UP000050378">
    <property type="component" value="Unassembled WGS sequence"/>
</dbReference>
<comment type="caution">
    <text evidence="7">The sequence shown here is derived from an EMBL/GenBank/DDBJ whole genome shotgun (WGS) entry which is preliminary data.</text>
</comment>
<keyword evidence="1 5" id="KW-0732">Signal</keyword>
<dbReference type="OrthoDB" id="5588236at2"/>
<dbReference type="AlphaFoldDB" id="A0A0P7E2C9"/>
<feature type="signal peptide" evidence="5">
    <location>
        <begin position="1"/>
        <end position="18"/>
    </location>
</feature>
<evidence type="ECO:0000313" key="8">
    <source>
        <dbReference type="EMBL" id="MEJ6497710.1"/>
    </source>
</evidence>
<evidence type="ECO:0000259" key="6">
    <source>
        <dbReference type="Pfam" id="PF09864"/>
    </source>
</evidence>
<keyword evidence="2" id="KW-0472">Membrane</keyword>
<organism evidence="7 9">
    <name type="scientific">Pseudoalteromonas lipolytica</name>
    <dbReference type="NCBI Taxonomy" id="570156"/>
    <lineage>
        <taxon>Bacteria</taxon>
        <taxon>Pseudomonadati</taxon>
        <taxon>Pseudomonadota</taxon>
        <taxon>Gammaproteobacteria</taxon>
        <taxon>Alteromonadales</taxon>
        <taxon>Pseudoalteromonadaceae</taxon>
        <taxon>Pseudoalteromonas</taxon>
    </lineage>
</organism>
<reference evidence="8 10" key="2">
    <citation type="submission" date="2023-01" db="EMBL/GenBank/DDBJ databases">
        <title>Trichodesmium-associated heterotrophic epibiont bacteria.</title>
        <authorList>
            <person name="Cleveland C.S."/>
            <person name="Webb E.A."/>
        </authorList>
    </citation>
    <scope>NUCLEOTIDE SEQUENCE [LARGE SCALE GENOMIC DNA]</scope>
    <source>
        <strain evidence="8 10">USCH2</strain>
    </source>
</reference>
<dbReference type="SUPFAM" id="SSF141488">
    <property type="entry name" value="YdhA-like"/>
    <property type="match status" value="1"/>
</dbReference>
<evidence type="ECO:0000313" key="9">
    <source>
        <dbReference type="Proteomes" id="UP000050378"/>
    </source>
</evidence>
<feature type="domain" description="C-type lysozyme inhibitor" evidence="6">
    <location>
        <begin position="26"/>
        <end position="88"/>
    </location>
</feature>
<dbReference type="RefSeq" id="WP_054554672.1">
    <property type="nucleotide sequence ID" value="NZ_JAQPZS010000019.1"/>
</dbReference>
<dbReference type="PATRIC" id="fig|570156.3.peg.1833"/>
<evidence type="ECO:0000256" key="4">
    <source>
        <dbReference type="ARBA" id="ARBA00023288"/>
    </source>
</evidence>
<dbReference type="STRING" id="570156.AOG27_19535"/>
<evidence type="ECO:0000256" key="5">
    <source>
        <dbReference type="SAM" id="SignalP"/>
    </source>
</evidence>
<gene>
    <name evidence="7" type="ORF">AOG27_19535</name>
    <name evidence="8" type="ORF">PQI24_16820</name>
</gene>
<dbReference type="PROSITE" id="PS51257">
    <property type="entry name" value="PROKAR_LIPOPROTEIN"/>
    <property type="match status" value="1"/>
</dbReference>